<feature type="domain" description="4Fe-4S ferredoxin-type" evidence="9">
    <location>
        <begin position="786"/>
        <end position="815"/>
    </location>
</feature>
<keyword evidence="3" id="KW-0004">4Fe-4S</keyword>
<dbReference type="SUPFAM" id="SSF54862">
    <property type="entry name" value="4Fe-4S ferredoxins"/>
    <property type="match status" value="1"/>
</dbReference>
<dbReference type="GO" id="GO:0046872">
    <property type="term" value="F:metal ion binding"/>
    <property type="evidence" value="ECO:0007669"/>
    <property type="project" value="UniProtKB-KW"/>
</dbReference>
<feature type="domain" description="4Fe-4S ferredoxin-type" evidence="9">
    <location>
        <begin position="752"/>
        <end position="781"/>
    </location>
</feature>
<evidence type="ECO:0000256" key="6">
    <source>
        <dbReference type="ARBA" id="ARBA00023002"/>
    </source>
</evidence>
<keyword evidence="4" id="KW-0479">Metal-binding</keyword>
<protein>
    <submittedName>
        <fullName evidence="10">CoB--CoM heterodisulfide reductase iron-sulfur subunit A family protein</fullName>
    </submittedName>
</protein>
<gene>
    <name evidence="10" type="ORF">IFJ97_01490</name>
</gene>
<evidence type="ECO:0000256" key="4">
    <source>
        <dbReference type="ARBA" id="ARBA00022723"/>
    </source>
</evidence>
<evidence type="ECO:0000313" key="10">
    <source>
        <dbReference type="EMBL" id="MBD3870016.1"/>
    </source>
</evidence>
<evidence type="ECO:0000256" key="1">
    <source>
        <dbReference type="ARBA" id="ARBA00001974"/>
    </source>
</evidence>
<evidence type="ECO:0000259" key="9">
    <source>
        <dbReference type="PROSITE" id="PS51379"/>
    </source>
</evidence>
<evidence type="ECO:0000256" key="5">
    <source>
        <dbReference type="ARBA" id="ARBA00022827"/>
    </source>
</evidence>
<reference evidence="10 11" key="1">
    <citation type="submission" date="2020-08" db="EMBL/GenBank/DDBJ databases">
        <title>Acidobacteriota in marine sediments use diverse sulfur dissimilation pathways.</title>
        <authorList>
            <person name="Wasmund K."/>
        </authorList>
    </citation>
    <scope>NUCLEOTIDE SEQUENCE [LARGE SCALE GENOMIC DNA]</scope>
    <source>
        <strain evidence="10">MAG AM3-A</strain>
    </source>
</reference>
<comment type="cofactor">
    <cofactor evidence="1">
        <name>FAD</name>
        <dbReference type="ChEBI" id="CHEBI:57692"/>
    </cofactor>
</comment>
<dbReference type="PROSITE" id="PS51379">
    <property type="entry name" value="4FE4S_FER_2"/>
    <property type="match status" value="2"/>
</dbReference>
<evidence type="ECO:0000256" key="7">
    <source>
        <dbReference type="ARBA" id="ARBA00023004"/>
    </source>
</evidence>
<dbReference type="Proteomes" id="UP000598633">
    <property type="component" value="Unassembled WGS sequence"/>
</dbReference>
<dbReference type="SUPFAM" id="SSF51905">
    <property type="entry name" value="FAD/NAD(P)-binding domain"/>
    <property type="match status" value="2"/>
</dbReference>
<sequence>DVGSILVAVGFQEFDARKLGAYGYGRLPNVVTSLELERMLNASGVTHGHVVRPGDLETPKRIVFIQCVGARGEGGRPYCSRFCCMNAVKDSMLIRQHDPEVEEITILYTDLRAFGKGFDDFVERSKEQASAVYVRGRPAKVIHHPDDDSLEVFVEDTLGHEQTRIPADMVVLSVAAAPNDGAVKLAEILDIETDQNGFIARRDPAISAVETSRDGVFVCGSAVGPQVIPDCVAQASATAARAQLYLAGHRVEETKERAEPMELGGPPRVGVMVCHCGINIAGVLEVEELAAYAESLAGVEVARTDLFACSSTGQDELVETIREHRLNRIVIAACTPRTHEPVFRETLDRIGFNPYLLEMVNIRDQCSWVHAATPDAAQVKAKALIRMGVARACHLEELEEGSAAMTRAALVIGGGIGGIQAATDLAVQGFPVTLVEKTDRLGGRLAKPNLMLLYPNQRPASEVLAEKIERLEASGARVLLETEVKNITGFVGSFEATLEGAVDEVLPVGAVILAIGADLHDPGSEHRYDELENVVTSEELEREFCNEGDLGFGGAKPSSAALILCVGSRDPESFSGCSRYCCPTAIKQAIELADRGIDTTVFYRDIRTISTGAEEMYREARGKGVLFVRIPPQERPEIVGKKRAQAVRCFDELLNRTIEVPADFVVLSVGMRPRQPETDHFHEMLKASVGLDGFFLERHPELAPVETAVEGVFLAGTVQGPKDIVDTVAQASASAAKAAVFLAHDRVRLDPAVAVVDPETCRGCGDCVDICEFQAPALFETEFGVYAAEINASLCKGCGTCASWCPSGAITARHFTDRQVLAQIDAFFDEQRGARQ</sequence>
<keyword evidence="6" id="KW-0560">Oxidoreductase</keyword>
<dbReference type="Gene3D" id="3.50.50.60">
    <property type="entry name" value="FAD/NAD(P)-binding domain"/>
    <property type="match status" value="4"/>
</dbReference>
<dbReference type="Pfam" id="PF12838">
    <property type="entry name" value="Fer4_7"/>
    <property type="match status" value="1"/>
</dbReference>
<dbReference type="InterPro" id="IPR017896">
    <property type="entry name" value="4Fe4S_Fe-S-bd"/>
</dbReference>
<dbReference type="PANTHER" id="PTHR43498:SF1">
    <property type="entry name" value="COB--COM HETERODISULFIDE REDUCTASE IRON-SULFUR SUBUNIT A"/>
    <property type="match status" value="1"/>
</dbReference>
<keyword evidence="7" id="KW-0408">Iron</keyword>
<name>A0A8J6YAV6_9BACT</name>
<accession>A0A8J6YAV6</accession>
<evidence type="ECO:0000256" key="3">
    <source>
        <dbReference type="ARBA" id="ARBA00022485"/>
    </source>
</evidence>
<dbReference type="InterPro" id="IPR036188">
    <property type="entry name" value="FAD/NAD-bd_sf"/>
</dbReference>
<dbReference type="AlphaFoldDB" id="A0A8J6YAV6"/>
<dbReference type="Pfam" id="PF07992">
    <property type="entry name" value="Pyr_redox_2"/>
    <property type="match status" value="1"/>
</dbReference>
<dbReference type="Gene3D" id="3.30.70.20">
    <property type="match status" value="1"/>
</dbReference>
<dbReference type="PROSITE" id="PS00198">
    <property type="entry name" value="4FE4S_FER_1"/>
    <property type="match status" value="2"/>
</dbReference>
<evidence type="ECO:0000256" key="2">
    <source>
        <dbReference type="ARBA" id="ARBA00006561"/>
    </source>
</evidence>
<dbReference type="GO" id="GO:0016491">
    <property type="term" value="F:oxidoreductase activity"/>
    <property type="evidence" value="ECO:0007669"/>
    <property type="project" value="UniProtKB-KW"/>
</dbReference>
<feature type="non-terminal residue" evidence="10">
    <location>
        <position position="1"/>
    </location>
</feature>
<keyword evidence="8" id="KW-0411">Iron-sulfur</keyword>
<dbReference type="InterPro" id="IPR017900">
    <property type="entry name" value="4Fe4S_Fe_S_CS"/>
</dbReference>
<keyword evidence="5" id="KW-0285">Flavoprotein</keyword>
<dbReference type="InterPro" id="IPR039650">
    <property type="entry name" value="HdrA-like"/>
</dbReference>
<comment type="caution">
    <text evidence="10">The sequence shown here is derived from an EMBL/GenBank/DDBJ whole genome shotgun (WGS) entry which is preliminary data.</text>
</comment>
<dbReference type="GO" id="GO:0051539">
    <property type="term" value="F:4 iron, 4 sulfur cluster binding"/>
    <property type="evidence" value="ECO:0007669"/>
    <property type="project" value="UniProtKB-KW"/>
</dbReference>
<keyword evidence="5" id="KW-0274">FAD</keyword>
<dbReference type="PANTHER" id="PTHR43498">
    <property type="entry name" value="FERREDOXIN:COB-COM HETERODISULFIDE REDUCTASE SUBUNIT A"/>
    <property type="match status" value="1"/>
</dbReference>
<dbReference type="InterPro" id="IPR023753">
    <property type="entry name" value="FAD/NAD-binding_dom"/>
</dbReference>
<comment type="similarity">
    <text evidence="2">Belongs to the HdrA family.</text>
</comment>
<organism evidence="10 11">
    <name type="scientific">Candidatus Sulfomarinibacter kjeldsenii</name>
    <dbReference type="NCBI Taxonomy" id="2885994"/>
    <lineage>
        <taxon>Bacteria</taxon>
        <taxon>Pseudomonadati</taxon>
        <taxon>Acidobacteriota</taxon>
        <taxon>Thermoanaerobaculia</taxon>
        <taxon>Thermoanaerobaculales</taxon>
        <taxon>Candidatus Sulfomarinibacteraceae</taxon>
        <taxon>Candidatus Sulfomarinibacter</taxon>
    </lineage>
</organism>
<proteinExistence type="inferred from homology"/>
<dbReference type="Gene3D" id="3.40.50.720">
    <property type="entry name" value="NAD(P)-binding Rossmann-like Domain"/>
    <property type="match status" value="1"/>
</dbReference>
<dbReference type="EMBL" id="JACXWA010000019">
    <property type="protein sequence ID" value="MBD3870016.1"/>
    <property type="molecule type" value="Genomic_DNA"/>
</dbReference>
<evidence type="ECO:0000313" key="11">
    <source>
        <dbReference type="Proteomes" id="UP000598633"/>
    </source>
</evidence>
<evidence type="ECO:0000256" key="8">
    <source>
        <dbReference type="ARBA" id="ARBA00023014"/>
    </source>
</evidence>